<feature type="domain" description="Smr" evidence="2">
    <location>
        <begin position="546"/>
        <end position="628"/>
    </location>
</feature>
<gene>
    <name evidence="3" type="ORF">Cgig2_033788</name>
</gene>
<accession>A0A9Q1GRA9</accession>
<feature type="region of interest" description="Disordered" evidence="1">
    <location>
        <begin position="1"/>
        <end position="22"/>
    </location>
</feature>
<dbReference type="Proteomes" id="UP001153076">
    <property type="component" value="Unassembled WGS sequence"/>
</dbReference>
<comment type="caution">
    <text evidence="3">The sequence shown here is derived from an EMBL/GenBank/DDBJ whole genome shotgun (WGS) entry which is preliminary data.</text>
</comment>
<dbReference type="Gene3D" id="3.30.1370.110">
    <property type="match status" value="1"/>
</dbReference>
<dbReference type="EMBL" id="JAKOGI010001844">
    <property type="protein sequence ID" value="KAJ8423864.1"/>
    <property type="molecule type" value="Genomic_DNA"/>
</dbReference>
<dbReference type="InterPro" id="IPR013899">
    <property type="entry name" value="DUF1771"/>
</dbReference>
<dbReference type="InterPro" id="IPR053242">
    <property type="entry name" value="PAM2-like_domain"/>
</dbReference>
<protein>
    <recommendedName>
        <fullName evidence="2">Smr domain-containing protein</fullName>
    </recommendedName>
</protein>
<evidence type="ECO:0000256" key="1">
    <source>
        <dbReference type="SAM" id="MobiDB-lite"/>
    </source>
</evidence>
<dbReference type="PROSITE" id="PS50828">
    <property type="entry name" value="SMR"/>
    <property type="match status" value="1"/>
</dbReference>
<dbReference type="PANTHER" id="PTHR46651:SF1">
    <property type="entry name" value="SMALL MUTS RELATED FAMILY PROTEIN"/>
    <property type="match status" value="1"/>
</dbReference>
<dbReference type="SUPFAM" id="SSF160443">
    <property type="entry name" value="SMR domain-like"/>
    <property type="match status" value="1"/>
</dbReference>
<sequence length="628" mass="68594">MSSSKQESPTGETKLSTLKRGTSLNPNAAEFIPFSYRGPSTTTSISDVAAKFPASGSSGNHVLDRSKSSVSTNSDEEAQQFWQCQLPDDITPDFKVMGEESLEVDNLSFSGLSLHDSNEANRFSTSVGTGYLFNEQLDASSHHTNGGAVLDKMRYSNSSIGVDLSPPSYLHKTGKPWEMQVLGADNHFENERVGSSIDESLRFSCPNDMGGQSSMFENNSMNAVDFLASQFPGFAAESLAEVYFASGCDLNLTIEMLTQLESTDVVIDPSLLTSLYICNASDLKAWSAVDSRECEIVFAKNAPELQVDGAFNQNMNSKTLSAPNLTPMDFPALPVPDNKANLPRDGFQRTANPYGSGKDNMLLFKSGSSLTAKGAYDFASAVRKQASQHAGLWNYDRSSSADVTIGTNRSSRAISASYNSGAAKNAYIDRLQGHGSARAAPVWLETGDAVGNSCMSLLMLVLAANLYSELREDARDHARMRNAYFEQARQAYLIGNKALAKELSVKGQLHNMQMKAAHNQAQESIYRQRNPISPEQGCGRGQEKMIDLHGLHVSEAIHMLRHELSMLSKAARSAEERFYVYICVGTGHHTKGSRTPARLPVAVQRYLLEEEGLEYTEPQPGLLRVVLY</sequence>
<dbReference type="InterPro" id="IPR041806">
    <property type="entry name" value="CID5/6/7_CUE"/>
</dbReference>
<dbReference type="InterPro" id="IPR002625">
    <property type="entry name" value="Smr_dom"/>
</dbReference>
<dbReference type="Pfam" id="PF08590">
    <property type="entry name" value="DUF1771"/>
    <property type="match status" value="1"/>
</dbReference>
<organism evidence="3 4">
    <name type="scientific">Carnegiea gigantea</name>
    <dbReference type="NCBI Taxonomy" id="171969"/>
    <lineage>
        <taxon>Eukaryota</taxon>
        <taxon>Viridiplantae</taxon>
        <taxon>Streptophyta</taxon>
        <taxon>Embryophyta</taxon>
        <taxon>Tracheophyta</taxon>
        <taxon>Spermatophyta</taxon>
        <taxon>Magnoliopsida</taxon>
        <taxon>eudicotyledons</taxon>
        <taxon>Gunneridae</taxon>
        <taxon>Pentapetalae</taxon>
        <taxon>Caryophyllales</taxon>
        <taxon>Cactineae</taxon>
        <taxon>Cactaceae</taxon>
        <taxon>Cactoideae</taxon>
        <taxon>Echinocereeae</taxon>
        <taxon>Carnegiea</taxon>
    </lineage>
</organism>
<evidence type="ECO:0000313" key="4">
    <source>
        <dbReference type="Proteomes" id="UP001153076"/>
    </source>
</evidence>
<dbReference type="InterPro" id="IPR036063">
    <property type="entry name" value="Smr_dom_sf"/>
</dbReference>
<keyword evidence="4" id="KW-1185">Reference proteome</keyword>
<proteinExistence type="predicted"/>
<dbReference type="OrthoDB" id="3231855at2759"/>
<reference evidence="3" key="1">
    <citation type="submission" date="2022-04" db="EMBL/GenBank/DDBJ databases">
        <title>Carnegiea gigantea Genome sequencing and assembly v2.</title>
        <authorList>
            <person name="Copetti D."/>
            <person name="Sanderson M.J."/>
            <person name="Burquez A."/>
            <person name="Wojciechowski M.F."/>
        </authorList>
    </citation>
    <scope>NUCLEOTIDE SEQUENCE</scope>
    <source>
        <strain evidence="3">SGP5-SGP5p</strain>
        <tissue evidence="3">Aerial part</tissue>
    </source>
</reference>
<evidence type="ECO:0000259" key="2">
    <source>
        <dbReference type="PROSITE" id="PS50828"/>
    </source>
</evidence>
<feature type="region of interest" description="Disordered" evidence="1">
    <location>
        <begin position="55"/>
        <end position="76"/>
    </location>
</feature>
<dbReference type="PANTHER" id="PTHR46651">
    <property type="entry name" value="POLYADENYLATE-BINDING PROTEIN-INTERACTING PROTEIN 7"/>
    <property type="match status" value="1"/>
</dbReference>
<dbReference type="SMART" id="SM01162">
    <property type="entry name" value="DUF1771"/>
    <property type="match status" value="1"/>
</dbReference>
<dbReference type="AlphaFoldDB" id="A0A9Q1GRA9"/>
<name>A0A9Q1GRA9_9CARY</name>
<dbReference type="CDD" id="cd14371">
    <property type="entry name" value="CUE_CID7_like"/>
    <property type="match status" value="1"/>
</dbReference>
<evidence type="ECO:0000313" key="3">
    <source>
        <dbReference type="EMBL" id="KAJ8423864.1"/>
    </source>
</evidence>
<dbReference type="SMART" id="SM00463">
    <property type="entry name" value="SMR"/>
    <property type="match status" value="1"/>
</dbReference>